<protein>
    <recommendedName>
        <fullName evidence="11">Multicopper oxidase</fullName>
    </recommendedName>
</protein>
<dbReference type="SUPFAM" id="SSF49503">
    <property type="entry name" value="Cupredoxins"/>
    <property type="match status" value="3"/>
</dbReference>
<dbReference type="Proteomes" id="UP000214365">
    <property type="component" value="Unassembled WGS sequence"/>
</dbReference>
<reference evidence="9 10" key="1">
    <citation type="submission" date="2015-06" db="EMBL/GenBank/DDBJ databases">
        <title>Talaromyces atroroseus IBT 11181 draft genome.</title>
        <authorList>
            <person name="Rasmussen K.B."/>
            <person name="Rasmussen S."/>
            <person name="Petersen B."/>
            <person name="Sicheritz-Ponten T."/>
            <person name="Mortensen U.H."/>
            <person name="Thrane U."/>
        </authorList>
    </citation>
    <scope>NUCLEOTIDE SEQUENCE [LARGE SCALE GENOMIC DNA]</scope>
    <source>
        <strain evidence="9 10">IBT 11181</strain>
    </source>
</reference>
<dbReference type="GO" id="GO:0005507">
    <property type="term" value="F:copper ion binding"/>
    <property type="evidence" value="ECO:0007669"/>
    <property type="project" value="InterPro"/>
</dbReference>
<dbReference type="InterPro" id="IPR011706">
    <property type="entry name" value="Cu-oxidase_C"/>
</dbReference>
<dbReference type="PROSITE" id="PS00080">
    <property type="entry name" value="MULTICOPPER_OXIDASE2"/>
    <property type="match status" value="1"/>
</dbReference>
<dbReference type="CDD" id="cd04206">
    <property type="entry name" value="CuRO_1_LCC_like"/>
    <property type="match status" value="1"/>
</dbReference>
<evidence type="ECO:0008006" key="11">
    <source>
        <dbReference type="Google" id="ProtNLM"/>
    </source>
</evidence>
<keyword evidence="5" id="KW-0472">Membrane</keyword>
<evidence type="ECO:0000313" key="9">
    <source>
        <dbReference type="EMBL" id="OKL62992.1"/>
    </source>
</evidence>
<evidence type="ECO:0000256" key="4">
    <source>
        <dbReference type="ARBA" id="ARBA00023008"/>
    </source>
</evidence>
<dbReference type="STRING" id="1441469.A0A1Q5QAM7"/>
<evidence type="ECO:0000256" key="5">
    <source>
        <dbReference type="SAM" id="Phobius"/>
    </source>
</evidence>
<dbReference type="InterPro" id="IPR002355">
    <property type="entry name" value="Cu_oxidase_Cu_BS"/>
</dbReference>
<proteinExistence type="inferred from homology"/>
<dbReference type="GeneID" id="31001543"/>
<evidence type="ECO:0000256" key="1">
    <source>
        <dbReference type="ARBA" id="ARBA00010609"/>
    </source>
</evidence>
<feature type="domain" description="Plastocyanin-like" evidence="7">
    <location>
        <begin position="464"/>
        <end position="572"/>
    </location>
</feature>
<comment type="similarity">
    <text evidence="1">Belongs to the multicopper oxidase family.</text>
</comment>
<name>A0A1Q5QAM7_TALAT</name>
<organism evidence="9 10">
    <name type="scientific">Talaromyces atroroseus</name>
    <dbReference type="NCBI Taxonomy" id="1441469"/>
    <lineage>
        <taxon>Eukaryota</taxon>
        <taxon>Fungi</taxon>
        <taxon>Dikarya</taxon>
        <taxon>Ascomycota</taxon>
        <taxon>Pezizomycotina</taxon>
        <taxon>Eurotiomycetes</taxon>
        <taxon>Eurotiomycetidae</taxon>
        <taxon>Eurotiales</taxon>
        <taxon>Trichocomaceae</taxon>
        <taxon>Talaromyces</taxon>
        <taxon>Talaromyces sect. Trachyspermi</taxon>
    </lineage>
</organism>
<evidence type="ECO:0000256" key="3">
    <source>
        <dbReference type="ARBA" id="ARBA00023002"/>
    </source>
</evidence>
<evidence type="ECO:0000259" key="6">
    <source>
        <dbReference type="Pfam" id="PF00394"/>
    </source>
</evidence>
<dbReference type="InterPro" id="IPR011707">
    <property type="entry name" value="Cu-oxidase-like_N"/>
</dbReference>
<evidence type="ECO:0000313" key="10">
    <source>
        <dbReference type="Proteomes" id="UP000214365"/>
    </source>
</evidence>
<dbReference type="EMBL" id="LFMY01000002">
    <property type="protein sequence ID" value="OKL62992.1"/>
    <property type="molecule type" value="Genomic_DNA"/>
</dbReference>
<dbReference type="CDD" id="cd13910">
    <property type="entry name" value="CuRO_3_MCO_like_4"/>
    <property type="match status" value="1"/>
</dbReference>
<dbReference type="GO" id="GO:0016491">
    <property type="term" value="F:oxidoreductase activity"/>
    <property type="evidence" value="ECO:0007669"/>
    <property type="project" value="UniProtKB-KW"/>
</dbReference>
<dbReference type="Pfam" id="PF07732">
    <property type="entry name" value="Cu-oxidase_3"/>
    <property type="match status" value="1"/>
</dbReference>
<keyword evidence="2" id="KW-0479">Metal-binding</keyword>
<keyword evidence="5" id="KW-0812">Transmembrane</keyword>
<feature type="domain" description="Plastocyanin-like" evidence="8">
    <location>
        <begin position="99"/>
        <end position="157"/>
    </location>
</feature>
<evidence type="ECO:0000256" key="2">
    <source>
        <dbReference type="ARBA" id="ARBA00022723"/>
    </source>
</evidence>
<dbReference type="InterPro" id="IPR001117">
    <property type="entry name" value="Cu-oxidase_2nd"/>
</dbReference>
<sequence>MTENDKSPLESKEYAVPHARYQACWKAAMPVLITIPLILALVFFVIDFRDQYMLPVPEKADLLDSSATDAGSGRNVEFFLHPENHVSRTQDVLHFSWNISKATITPDGVNKEAFLVNNQFPGPTIEARPGDILEINILNSAQDDLSVHWHGLHMRGSYHLSILVACSKTNTEAQVVDRGKSDGWARWFNTMSYQARYKLHLSSPHWKSVRHILGIGITGRLQKSWLRFKTEQAWELNLSQPAPDSLLVNGLGHFDCSKVRQNDPVQCRWAEPPRFSLNNELRYRVRLVNVGSMSGISLTVPDADLEVFQVDGGLPVATSHTANSIGVLYPGERVDFILSWTDSTSSMELQIEIELDRELFLWPNPALSRIQSFALTIDSPELQPNIANGNDLRRFNLGEAKGNSLDSPLPEPQTFYMIYTNVQVINQLDDEARGLVNRTIWEPQSLPLISLDRESWNDHQLVPWTGPEPVWVELTINNVDKNGHPFHLHGHDVYVVASYEGKNGNNAYNPFDTMPPHGGQFNLVDPIRKDTVYVPPSGYVVLRFLADNEGIWALHCHVLWHSASGMAMALQVLGDGQKGFSESKDGIDAMENCSA</sequence>
<dbReference type="CDD" id="cd04205">
    <property type="entry name" value="CuRO_2_LCC_like"/>
    <property type="match status" value="1"/>
</dbReference>
<dbReference type="OrthoDB" id="2121828at2759"/>
<feature type="domain" description="Plastocyanin-like" evidence="6">
    <location>
        <begin position="237"/>
        <end position="340"/>
    </location>
</feature>
<keyword evidence="10" id="KW-1185">Reference proteome</keyword>
<dbReference type="InterPro" id="IPR008972">
    <property type="entry name" value="Cupredoxin"/>
</dbReference>
<dbReference type="Gene3D" id="2.60.40.420">
    <property type="entry name" value="Cupredoxins - blue copper proteins"/>
    <property type="match status" value="3"/>
</dbReference>
<evidence type="ECO:0000259" key="7">
    <source>
        <dbReference type="Pfam" id="PF07731"/>
    </source>
</evidence>
<dbReference type="AlphaFoldDB" id="A0A1Q5QAM7"/>
<keyword evidence="5" id="KW-1133">Transmembrane helix</keyword>
<dbReference type="PANTHER" id="PTHR11709:SF394">
    <property type="entry name" value="FI03373P-RELATED"/>
    <property type="match status" value="1"/>
</dbReference>
<comment type="caution">
    <text evidence="9">The sequence shown here is derived from an EMBL/GenBank/DDBJ whole genome shotgun (WGS) entry which is preliminary data.</text>
</comment>
<evidence type="ECO:0000259" key="8">
    <source>
        <dbReference type="Pfam" id="PF07732"/>
    </source>
</evidence>
<keyword evidence="4" id="KW-0186">Copper</keyword>
<feature type="transmembrane region" description="Helical" evidence="5">
    <location>
        <begin position="27"/>
        <end position="46"/>
    </location>
</feature>
<accession>A0A1Q5QAM7</accession>
<dbReference type="InterPro" id="IPR045087">
    <property type="entry name" value="Cu-oxidase_fam"/>
</dbReference>
<dbReference type="PANTHER" id="PTHR11709">
    <property type="entry name" value="MULTI-COPPER OXIDASE"/>
    <property type="match status" value="1"/>
</dbReference>
<gene>
    <name evidence="9" type="ORF">UA08_01788</name>
</gene>
<dbReference type="Pfam" id="PF00394">
    <property type="entry name" value="Cu-oxidase"/>
    <property type="match status" value="1"/>
</dbReference>
<keyword evidence="3" id="KW-0560">Oxidoreductase</keyword>
<dbReference type="Pfam" id="PF07731">
    <property type="entry name" value="Cu-oxidase_2"/>
    <property type="match status" value="1"/>
</dbReference>
<dbReference type="RefSeq" id="XP_020123113.1">
    <property type="nucleotide sequence ID" value="XM_020261490.1"/>
</dbReference>